<protein>
    <submittedName>
        <fullName evidence="1">Uncharacterized protein</fullName>
    </submittedName>
</protein>
<name>A0A8S5M7J4_9CAUD</name>
<sequence length="182" mass="20096">MDYIYGNINSGNIDYTGVKTSTAEIVVDNGKRTIACNVGENVGFDIRKTLPKDSSGNYIDGDYSLVVSIQNNVPTFLWTRLARGSVFYGVTDATEITADVIKKLTNAGSTKQTYECVYSPKKQVNIFAYPESFGPLSKIVHKESGIPVLSAWDVNTVDLEGLKYLVYSTQKTTGTFTYTFTY</sequence>
<organism evidence="1">
    <name type="scientific">Siphoviridae sp. ctrgt10</name>
    <dbReference type="NCBI Taxonomy" id="2826479"/>
    <lineage>
        <taxon>Viruses</taxon>
        <taxon>Duplodnaviria</taxon>
        <taxon>Heunggongvirae</taxon>
        <taxon>Uroviricota</taxon>
        <taxon>Caudoviricetes</taxon>
    </lineage>
</organism>
<evidence type="ECO:0000313" key="1">
    <source>
        <dbReference type="EMBL" id="DAD78188.1"/>
    </source>
</evidence>
<dbReference type="EMBL" id="BK014839">
    <property type="protein sequence ID" value="DAD78188.1"/>
    <property type="molecule type" value="Genomic_DNA"/>
</dbReference>
<proteinExistence type="predicted"/>
<accession>A0A8S5M7J4</accession>
<reference evidence="1" key="1">
    <citation type="journal article" date="2021" name="Proc. Natl. Acad. Sci. U.S.A.">
        <title>A Catalog of Tens of Thousands of Viruses from Human Metagenomes Reveals Hidden Associations with Chronic Diseases.</title>
        <authorList>
            <person name="Tisza M.J."/>
            <person name="Buck C.B."/>
        </authorList>
    </citation>
    <scope>NUCLEOTIDE SEQUENCE</scope>
    <source>
        <strain evidence="1">Ctrgt10</strain>
    </source>
</reference>